<dbReference type="RefSeq" id="WP_092011688.1">
    <property type="nucleotide sequence ID" value="NZ_FOXH01000001.1"/>
</dbReference>
<protein>
    <submittedName>
        <fullName evidence="1">Uncharacterized protein</fullName>
    </submittedName>
</protein>
<dbReference type="AlphaFoldDB" id="A0A1I5N146"/>
<accession>A0A1I5N146</accession>
<keyword evidence="2" id="KW-1185">Reference proteome</keyword>
<evidence type="ECO:0000313" key="1">
    <source>
        <dbReference type="EMBL" id="SFP15513.1"/>
    </source>
</evidence>
<dbReference type="EMBL" id="FOXH01000001">
    <property type="protein sequence ID" value="SFP15513.1"/>
    <property type="molecule type" value="Genomic_DNA"/>
</dbReference>
<name>A0A1I5N146_9BACT</name>
<gene>
    <name evidence="1" type="ORF">SAMN04515674_101550</name>
</gene>
<proteinExistence type="predicted"/>
<dbReference type="Proteomes" id="UP000199306">
    <property type="component" value="Unassembled WGS sequence"/>
</dbReference>
<reference evidence="1 2" key="1">
    <citation type="submission" date="2016-10" db="EMBL/GenBank/DDBJ databases">
        <authorList>
            <person name="de Groot N.N."/>
        </authorList>
    </citation>
    <scope>NUCLEOTIDE SEQUENCE [LARGE SCALE GENOMIC DNA]</scope>
    <source>
        <strain evidence="2">E92,LMG 26720,CCM 7988</strain>
    </source>
</reference>
<organism evidence="1 2">
    <name type="scientific">Pseudarcicella hirudinis</name>
    <dbReference type="NCBI Taxonomy" id="1079859"/>
    <lineage>
        <taxon>Bacteria</taxon>
        <taxon>Pseudomonadati</taxon>
        <taxon>Bacteroidota</taxon>
        <taxon>Cytophagia</taxon>
        <taxon>Cytophagales</taxon>
        <taxon>Flectobacillaceae</taxon>
        <taxon>Pseudarcicella</taxon>
    </lineage>
</organism>
<evidence type="ECO:0000313" key="2">
    <source>
        <dbReference type="Proteomes" id="UP000199306"/>
    </source>
</evidence>
<sequence>MQKFIIVNTSYEVDKESGIREIEFPQLNKYFDLGFEIKEIHQSVLGENSDVLSTTIILEKLEDI</sequence>